<proteinExistence type="predicted"/>
<protein>
    <submittedName>
        <fullName evidence="3">Acyl-CoA ligase (AMP-forming), exosortase A system-associated</fullName>
    </submittedName>
</protein>
<keyword evidence="4" id="KW-1185">Reference proteome</keyword>
<evidence type="ECO:0000313" key="4">
    <source>
        <dbReference type="Proteomes" id="UP000623842"/>
    </source>
</evidence>
<dbReference type="Pfam" id="PF00501">
    <property type="entry name" value="AMP-binding"/>
    <property type="match status" value="1"/>
</dbReference>
<dbReference type="SUPFAM" id="SSF56801">
    <property type="entry name" value="Acetyl-CoA synthetase-like"/>
    <property type="match status" value="1"/>
</dbReference>
<dbReference type="AlphaFoldDB" id="A0A919BGV7"/>
<dbReference type="PROSITE" id="PS00455">
    <property type="entry name" value="AMP_BINDING"/>
    <property type="match status" value="1"/>
</dbReference>
<gene>
    <name evidence="3" type="ORF">GCM10017161_13610</name>
</gene>
<dbReference type="GO" id="GO:0016877">
    <property type="term" value="F:ligase activity, forming carbon-sulfur bonds"/>
    <property type="evidence" value="ECO:0007669"/>
    <property type="project" value="UniProtKB-ARBA"/>
</dbReference>
<dbReference type="RefSeq" id="WP_189768559.1">
    <property type="nucleotide sequence ID" value="NZ_BNCK01000003.1"/>
</dbReference>
<reference evidence="3" key="2">
    <citation type="submission" date="2020-09" db="EMBL/GenBank/DDBJ databases">
        <authorList>
            <person name="Sun Q."/>
            <person name="Kim S."/>
        </authorList>
    </citation>
    <scope>NUCLEOTIDE SEQUENCE</scope>
    <source>
        <strain evidence="3">KCTC 42731</strain>
    </source>
</reference>
<reference evidence="3" key="1">
    <citation type="journal article" date="2014" name="Int. J. Syst. Evol. Microbiol.">
        <title>Complete genome sequence of Corynebacterium casei LMG S-19264T (=DSM 44701T), isolated from a smear-ripened cheese.</title>
        <authorList>
            <consortium name="US DOE Joint Genome Institute (JGI-PGF)"/>
            <person name="Walter F."/>
            <person name="Albersmeier A."/>
            <person name="Kalinowski J."/>
            <person name="Ruckert C."/>
        </authorList>
    </citation>
    <scope>NUCLEOTIDE SEQUENCE</scope>
    <source>
        <strain evidence="3">KCTC 42731</strain>
    </source>
</reference>
<dbReference type="PANTHER" id="PTHR43767">
    <property type="entry name" value="LONG-CHAIN-FATTY-ACID--COA LIGASE"/>
    <property type="match status" value="1"/>
</dbReference>
<dbReference type="Gene3D" id="3.30.300.30">
    <property type="match status" value="1"/>
</dbReference>
<evidence type="ECO:0000259" key="2">
    <source>
        <dbReference type="Pfam" id="PF13193"/>
    </source>
</evidence>
<dbReference type="NCBIfam" id="TIGR03098">
    <property type="entry name" value="ligase_PEP_1"/>
    <property type="match status" value="1"/>
</dbReference>
<dbReference type="InterPro" id="IPR050237">
    <property type="entry name" value="ATP-dep_AMP-bd_enzyme"/>
</dbReference>
<dbReference type="InterPro" id="IPR045851">
    <property type="entry name" value="AMP-bd_C_sf"/>
</dbReference>
<dbReference type="Pfam" id="PF13193">
    <property type="entry name" value="AMP-binding_C"/>
    <property type="match status" value="1"/>
</dbReference>
<dbReference type="PANTHER" id="PTHR43767:SF10">
    <property type="entry name" value="SURFACTIN SYNTHASE SUBUNIT 1"/>
    <property type="match status" value="1"/>
</dbReference>
<dbReference type="InterPro" id="IPR025110">
    <property type="entry name" value="AMP-bd_C"/>
</dbReference>
<keyword evidence="3" id="KW-0436">Ligase</keyword>
<dbReference type="InterPro" id="IPR020845">
    <property type="entry name" value="AMP-binding_CS"/>
</dbReference>
<comment type="caution">
    <text evidence="3">The sequence shown here is derived from an EMBL/GenBank/DDBJ whole genome shotgun (WGS) entry which is preliminary data.</text>
</comment>
<name>A0A919BGV7_9GAMM</name>
<dbReference type="EMBL" id="BNCK01000003">
    <property type="protein sequence ID" value="GHF87350.1"/>
    <property type="molecule type" value="Genomic_DNA"/>
</dbReference>
<dbReference type="InterPro" id="IPR017529">
    <property type="entry name" value="AcylCoA_ligase_PEP_1"/>
</dbReference>
<evidence type="ECO:0000313" key="3">
    <source>
        <dbReference type="EMBL" id="GHF87350.1"/>
    </source>
</evidence>
<dbReference type="InterPro" id="IPR042099">
    <property type="entry name" value="ANL_N_sf"/>
</dbReference>
<feature type="domain" description="AMP-binding enzyme C-terminal" evidence="2">
    <location>
        <begin position="436"/>
        <end position="513"/>
    </location>
</feature>
<dbReference type="InterPro" id="IPR000873">
    <property type="entry name" value="AMP-dep_synth/lig_dom"/>
</dbReference>
<dbReference type="Proteomes" id="UP000623842">
    <property type="component" value="Unassembled WGS sequence"/>
</dbReference>
<dbReference type="Gene3D" id="3.40.50.12780">
    <property type="entry name" value="N-terminal domain of ligase-like"/>
    <property type="match status" value="1"/>
</dbReference>
<organism evidence="3 4">
    <name type="scientific">Thalassotalea marina</name>
    <dbReference type="NCBI Taxonomy" id="1673741"/>
    <lineage>
        <taxon>Bacteria</taxon>
        <taxon>Pseudomonadati</taxon>
        <taxon>Pseudomonadota</taxon>
        <taxon>Gammaproteobacteria</taxon>
        <taxon>Alteromonadales</taxon>
        <taxon>Colwelliaceae</taxon>
        <taxon>Thalassotalea</taxon>
    </lineage>
</organism>
<evidence type="ECO:0000259" key="1">
    <source>
        <dbReference type="Pfam" id="PF00501"/>
    </source>
</evidence>
<sequence length="534" mass="59229">MINLVHQLIEDSVKHYPDKLALITNKKSTTYQELNTNVEQISRGLQRYTTGRHARIGIYLHKTEEAVISMLGTSRCQRIFVPINPILKSAQVSHIINDCDIELLITNKARLMALETMLTQLPSLKFIILIDDFDSKIALPASIQIVTWSSLLVEQGNSPSITSTGSDVAAIFYTSGSTGKPKGVVLSHQNIVLGANSVATYLKNTSDDTILAALPFSFDYGFSQLTTSLLVGATCVLLDYLLPRDVLKAIDSYKITGLAAVPPLWAQLCSIDWNKYDVSSVRYFTNSGGVLAQANLNTLRQHLPNAKPYLMYGLTEAFRSTYLCPEQIDHRPTSIGKAIPNAEILVLDSNGNECPANQPGELVHLGPLVSLGYWNDIKRTEIRFKPSPLQPSGIPINQKAVWSGDSVYRDEEGYLYFVARQDEMIKTSGYRVSPAEIEECIYQHPNIVEVAVVGAYDADLGQAILVLVSTNNEQSVESISNNITQLCLKELPNYMKPKQVLVVDQLPKNANGKIDRSLLNSKYKNHFLDKETHD</sequence>
<accession>A0A919BGV7</accession>
<feature type="domain" description="AMP-dependent synthetase/ligase" evidence="1">
    <location>
        <begin position="10"/>
        <end position="374"/>
    </location>
</feature>